<evidence type="ECO:0000256" key="2">
    <source>
        <dbReference type="ARBA" id="ARBA00023015"/>
    </source>
</evidence>
<evidence type="ECO:0000256" key="3">
    <source>
        <dbReference type="ARBA" id="ARBA00023125"/>
    </source>
</evidence>
<dbReference type="RefSeq" id="WP_090389802.1">
    <property type="nucleotide sequence ID" value="NZ_FMZO01000004.1"/>
</dbReference>
<gene>
    <name evidence="8" type="ORF">SAMN04487894_104185</name>
</gene>
<dbReference type="Pfam" id="PF12833">
    <property type="entry name" value="HTH_18"/>
    <property type="match status" value="1"/>
</dbReference>
<dbReference type="PROSITE" id="PS00041">
    <property type="entry name" value="HTH_ARAC_FAMILY_1"/>
    <property type="match status" value="1"/>
</dbReference>
<sequence length="252" mass="28542">MEETKILIVDDERALVELLTDIFATKFKVFVSFDGDTALKILREENIGLIISDVLMPGIDGLELCAMIKTTVELSHIPVVLLTAKSDLEDKIAGLQNGADVYIEKPFSPAYLEAQVLSLLQNRFRLREHFARQPFVGITSLAFTKTDERFLTALQELIEEHIADPFLDIEYLAARLHMSRTTLYRKINELSDLTPAEIIDLARLNKAAALIREGQYQMSEIAMMTGYSSPSQFSKNFKRRFGKTPLAYSRGY</sequence>
<feature type="modified residue" description="4-aspartylphosphate" evidence="5">
    <location>
        <position position="53"/>
    </location>
</feature>
<evidence type="ECO:0000313" key="9">
    <source>
        <dbReference type="Proteomes" id="UP000198757"/>
    </source>
</evidence>
<keyword evidence="3" id="KW-0238">DNA-binding</keyword>
<keyword evidence="2" id="KW-0805">Transcription regulation</keyword>
<accession>A0A1G6PXG6</accession>
<proteinExistence type="predicted"/>
<feature type="domain" description="HTH araC/xylS-type" evidence="6">
    <location>
        <begin position="152"/>
        <end position="251"/>
    </location>
</feature>
<dbReference type="SMART" id="SM00342">
    <property type="entry name" value="HTH_ARAC"/>
    <property type="match status" value="1"/>
</dbReference>
<evidence type="ECO:0000256" key="5">
    <source>
        <dbReference type="PROSITE-ProRule" id="PRU00169"/>
    </source>
</evidence>
<dbReference type="AlphaFoldDB" id="A0A1G6PXG6"/>
<dbReference type="Gene3D" id="3.40.50.2300">
    <property type="match status" value="1"/>
</dbReference>
<dbReference type="CDD" id="cd17574">
    <property type="entry name" value="REC_OmpR"/>
    <property type="match status" value="1"/>
</dbReference>
<dbReference type="STRING" id="1285928.SAMN04487894_104185"/>
<organism evidence="8 9">
    <name type="scientific">Niabella drilacis (strain DSM 25811 / CCM 8410 / CCUG 62505 / LMG 26954 / E90)</name>
    <dbReference type="NCBI Taxonomy" id="1285928"/>
    <lineage>
        <taxon>Bacteria</taxon>
        <taxon>Pseudomonadati</taxon>
        <taxon>Bacteroidota</taxon>
        <taxon>Chitinophagia</taxon>
        <taxon>Chitinophagales</taxon>
        <taxon>Chitinophagaceae</taxon>
        <taxon>Niabella</taxon>
    </lineage>
</organism>
<dbReference type="GO" id="GO:0003700">
    <property type="term" value="F:DNA-binding transcription factor activity"/>
    <property type="evidence" value="ECO:0007669"/>
    <property type="project" value="InterPro"/>
</dbReference>
<dbReference type="Proteomes" id="UP000198757">
    <property type="component" value="Unassembled WGS sequence"/>
</dbReference>
<dbReference type="InterPro" id="IPR009057">
    <property type="entry name" value="Homeodomain-like_sf"/>
</dbReference>
<dbReference type="Pfam" id="PF00072">
    <property type="entry name" value="Response_reg"/>
    <property type="match status" value="1"/>
</dbReference>
<reference evidence="9" key="1">
    <citation type="submission" date="2016-10" db="EMBL/GenBank/DDBJ databases">
        <authorList>
            <person name="Varghese N."/>
            <person name="Submissions S."/>
        </authorList>
    </citation>
    <scope>NUCLEOTIDE SEQUENCE [LARGE SCALE GENOMIC DNA]</scope>
    <source>
        <strain evidence="9">DSM 25811 / CCM 8410 / LMG 26954 / E90</strain>
    </source>
</reference>
<dbReference type="EMBL" id="FMZO01000004">
    <property type="protein sequence ID" value="SDC84354.1"/>
    <property type="molecule type" value="Genomic_DNA"/>
</dbReference>
<dbReference type="PROSITE" id="PS01124">
    <property type="entry name" value="HTH_ARAC_FAMILY_2"/>
    <property type="match status" value="1"/>
</dbReference>
<dbReference type="PANTHER" id="PTHR43547:SF2">
    <property type="entry name" value="HYBRID SIGNAL TRANSDUCTION HISTIDINE KINASE C"/>
    <property type="match status" value="1"/>
</dbReference>
<dbReference type="OrthoDB" id="9809670at2"/>
<dbReference type="SMART" id="SM00448">
    <property type="entry name" value="REC"/>
    <property type="match status" value="1"/>
</dbReference>
<keyword evidence="9" id="KW-1185">Reference proteome</keyword>
<dbReference type="GO" id="GO:0043565">
    <property type="term" value="F:sequence-specific DNA binding"/>
    <property type="evidence" value="ECO:0007669"/>
    <property type="project" value="InterPro"/>
</dbReference>
<keyword evidence="1 5" id="KW-0597">Phosphoprotein</keyword>
<evidence type="ECO:0000256" key="1">
    <source>
        <dbReference type="ARBA" id="ARBA00022553"/>
    </source>
</evidence>
<dbReference type="PRINTS" id="PR00032">
    <property type="entry name" value="HTHARAC"/>
</dbReference>
<dbReference type="SUPFAM" id="SSF46689">
    <property type="entry name" value="Homeodomain-like"/>
    <property type="match status" value="1"/>
</dbReference>
<keyword evidence="4" id="KW-0804">Transcription</keyword>
<dbReference type="InterPro" id="IPR018062">
    <property type="entry name" value="HTH_AraC-typ_CS"/>
</dbReference>
<protein>
    <submittedName>
        <fullName evidence="8">Two component transcriptional regulator, AraC family</fullName>
    </submittedName>
</protein>
<dbReference type="GO" id="GO:0000155">
    <property type="term" value="F:phosphorelay sensor kinase activity"/>
    <property type="evidence" value="ECO:0007669"/>
    <property type="project" value="TreeGrafter"/>
</dbReference>
<name>A0A1G6PXG6_NIADE</name>
<dbReference type="PANTHER" id="PTHR43547">
    <property type="entry name" value="TWO-COMPONENT HISTIDINE KINASE"/>
    <property type="match status" value="1"/>
</dbReference>
<evidence type="ECO:0000256" key="4">
    <source>
        <dbReference type="ARBA" id="ARBA00023163"/>
    </source>
</evidence>
<dbReference type="PROSITE" id="PS50110">
    <property type="entry name" value="RESPONSE_REGULATORY"/>
    <property type="match status" value="1"/>
</dbReference>
<evidence type="ECO:0000259" key="6">
    <source>
        <dbReference type="PROSITE" id="PS01124"/>
    </source>
</evidence>
<dbReference type="InterPro" id="IPR001789">
    <property type="entry name" value="Sig_transdc_resp-reg_receiver"/>
</dbReference>
<dbReference type="InterPro" id="IPR018060">
    <property type="entry name" value="HTH_AraC"/>
</dbReference>
<feature type="domain" description="Response regulatory" evidence="7">
    <location>
        <begin position="5"/>
        <end position="120"/>
    </location>
</feature>
<dbReference type="InterPro" id="IPR020449">
    <property type="entry name" value="Tscrpt_reg_AraC-type_HTH"/>
</dbReference>
<evidence type="ECO:0000313" key="8">
    <source>
        <dbReference type="EMBL" id="SDC84354.1"/>
    </source>
</evidence>
<evidence type="ECO:0000259" key="7">
    <source>
        <dbReference type="PROSITE" id="PS50110"/>
    </source>
</evidence>
<dbReference type="SUPFAM" id="SSF52172">
    <property type="entry name" value="CheY-like"/>
    <property type="match status" value="1"/>
</dbReference>
<dbReference type="Gene3D" id="1.10.10.60">
    <property type="entry name" value="Homeodomain-like"/>
    <property type="match status" value="1"/>
</dbReference>
<dbReference type="InterPro" id="IPR011006">
    <property type="entry name" value="CheY-like_superfamily"/>
</dbReference>